<reference evidence="12 13" key="1">
    <citation type="journal article" date="2024" name="Nat. Commun.">
        <title>Phylogenomics reveals the evolutionary origins of lichenization in chlorophyte algae.</title>
        <authorList>
            <person name="Puginier C."/>
            <person name="Libourel C."/>
            <person name="Otte J."/>
            <person name="Skaloud P."/>
            <person name="Haon M."/>
            <person name="Grisel S."/>
            <person name="Petersen M."/>
            <person name="Berrin J.G."/>
            <person name="Delaux P.M."/>
            <person name="Dal Grande F."/>
            <person name="Keller J."/>
        </authorList>
    </citation>
    <scope>NUCLEOTIDE SEQUENCE [LARGE SCALE GENOMIC DNA]</scope>
    <source>
        <strain evidence="12 13">SAG 2036</strain>
    </source>
</reference>
<evidence type="ECO:0000313" key="12">
    <source>
        <dbReference type="EMBL" id="KAK9803119.1"/>
    </source>
</evidence>
<evidence type="ECO:0000256" key="4">
    <source>
        <dbReference type="ARBA" id="ARBA00022723"/>
    </source>
</evidence>
<evidence type="ECO:0000256" key="1">
    <source>
        <dbReference type="ARBA" id="ARBA00004141"/>
    </source>
</evidence>
<dbReference type="InterPro" id="IPR002893">
    <property type="entry name" value="Znf_MYND"/>
</dbReference>
<evidence type="ECO:0000259" key="11">
    <source>
        <dbReference type="PROSITE" id="PS50865"/>
    </source>
</evidence>
<comment type="subcellular location">
    <subcellularLocation>
        <location evidence="1">Membrane</location>
        <topology evidence="1">Multi-pass membrane protein</topology>
    </subcellularLocation>
</comment>
<dbReference type="Proteomes" id="UP001465755">
    <property type="component" value="Unassembled WGS sequence"/>
</dbReference>
<dbReference type="PANTHER" id="PTHR16007">
    <property type="entry name" value="EPIDIDYMAL MEMBRANE PROTEIN E9-RELATED"/>
    <property type="match status" value="1"/>
</dbReference>
<dbReference type="InterPro" id="IPR006904">
    <property type="entry name" value="DUF716"/>
</dbReference>
<evidence type="ECO:0000256" key="5">
    <source>
        <dbReference type="ARBA" id="ARBA00022771"/>
    </source>
</evidence>
<accession>A0AAW1P344</accession>
<keyword evidence="8 10" id="KW-0472">Membrane</keyword>
<protein>
    <recommendedName>
        <fullName evidence="11">MYND-type domain-containing protein</fullName>
    </recommendedName>
</protein>
<feature type="transmembrane region" description="Helical" evidence="10">
    <location>
        <begin position="159"/>
        <end position="177"/>
    </location>
</feature>
<feature type="domain" description="MYND-type" evidence="11">
    <location>
        <begin position="595"/>
        <end position="636"/>
    </location>
</feature>
<evidence type="ECO:0000256" key="10">
    <source>
        <dbReference type="SAM" id="Phobius"/>
    </source>
</evidence>
<comment type="caution">
    <text evidence="12">The sequence shown here is derived from an EMBL/GenBank/DDBJ whole genome shotgun (WGS) entry which is preliminary data.</text>
</comment>
<comment type="similarity">
    <text evidence="2">Belongs to the TMEM45 family.</text>
</comment>
<keyword evidence="13" id="KW-1185">Reference proteome</keyword>
<dbReference type="EMBL" id="JALJOQ010000062">
    <property type="protein sequence ID" value="KAK9803119.1"/>
    <property type="molecule type" value="Genomic_DNA"/>
</dbReference>
<proteinExistence type="inferred from homology"/>
<keyword evidence="5 9" id="KW-0863">Zinc-finger</keyword>
<keyword evidence="6" id="KW-0862">Zinc</keyword>
<keyword evidence="7 10" id="KW-1133">Transmembrane helix</keyword>
<name>A0AAW1P344_9CHLO</name>
<dbReference type="SUPFAM" id="SSF144232">
    <property type="entry name" value="HIT/MYND zinc finger-like"/>
    <property type="match status" value="1"/>
</dbReference>
<gene>
    <name evidence="12" type="ORF">WJX73_006959</name>
</gene>
<dbReference type="GO" id="GO:0008270">
    <property type="term" value="F:zinc ion binding"/>
    <property type="evidence" value="ECO:0007669"/>
    <property type="project" value="UniProtKB-KW"/>
</dbReference>
<dbReference type="GO" id="GO:0016020">
    <property type="term" value="C:membrane"/>
    <property type="evidence" value="ECO:0007669"/>
    <property type="project" value="UniProtKB-SubCell"/>
</dbReference>
<feature type="transmembrane region" description="Helical" evidence="10">
    <location>
        <begin position="252"/>
        <end position="279"/>
    </location>
</feature>
<evidence type="ECO:0000256" key="7">
    <source>
        <dbReference type="ARBA" id="ARBA00022989"/>
    </source>
</evidence>
<dbReference type="PANTHER" id="PTHR16007:SF15">
    <property type="entry name" value="TRANSMEMBRANE PROTEIN 45B"/>
    <property type="match status" value="1"/>
</dbReference>
<dbReference type="Pfam" id="PF01753">
    <property type="entry name" value="zf-MYND"/>
    <property type="match status" value="1"/>
</dbReference>
<feature type="transmembrane region" description="Helical" evidence="10">
    <location>
        <begin position="41"/>
        <end position="60"/>
    </location>
</feature>
<evidence type="ECO:0000313" key="13">
    <source>
        <dbReference type="Proteomes" id="UP001465755"/>
    </source>
</evidence>
<dbReference type="AlphaFoldDB" id="A0AAW1P344"/>
<evidence type="ECO:0000256" key="6">
    <source>
        <dbReference type="ARBA" id="ARBA00022833"/>
    </source>
</evidence>
<keyword evidence="3 10" id="KW-0812">Transmembrane</keyword>
<keyword evidence="4" id="KW-0479">Metal-binding</keyword>
<dbReference type="PROSITE" id="PS01360">
    <property type="entry name" value="ZF_MYND_1"/>
    <property type="match status" value="1"/>
</dbReference>
<evidence type="ECO:0000256" key="2">
    <source>
        <dbReference type="ARBA" id="ARBA00006948"/>
    </source>
</evidence>
<evidence type="ECO:0000256" key="3">
    <source>
        <dbReference type="ARBA" id="ARBA00022692"/>
    </source>
</evidence>
<organism evidence="12 13">
    <name type="scientific">Symbiochloris irregularis</name>
    <dbReference type="NCBI Taxonomy" id="706552"/>
    <lineage>
        <taxon>Eukaryota</taxon>
        <taxon>Viridiplantae</taxon>
        <taxon>Chlorophyta</taxon>
        <taxon>core chlorophytes</taxon>
        <taxon>Trebouxiophyceae</taxon>
        <taxon>Trebouxiales</taxon>
        <taxon>Trebouxiaceae</taxon>
        <taxon>Symbiochloris</taxon>
    </lineage>
</organism>
<feature type="transmembrane region" description="Helical" evidence="10">
    <location>
        <begin position="184"/>
        <end position="203"/>
    </location>
</feature>
<sequence length="647" mass="72890">MDHSMAAGHDHSAHSMDEQPTTPYAYVAPAHGTWEGHVLPGSFFLIWSTWWLFSNFRLYLRSSTKFPYISRSWYEWPWWVRSVPLEPLFKVVFPFIGINMELWAGHVSYRRLHDDLGRFQLGNMQDWQHSAMYAAFMVSGIVDLIGHYCHAVLPTGTEHGFLGAALLVEGILFAFHLKGTALDWNLHFLLVLVIMLAAIVTWAEIAQPCSVLMSTLRAQLVMLQGVWFCQIAQILFRPNAAWDPNYHGSGMFVPVVFCMWLLAVLFSTLLVFVAAKLWFRRKAQSRKAGRVSDEETITLNGHHKEIEMLEDVVPGGTRLVLVMRRSEDYDQGPAPVSRPLCDFPETGPGSDLAKVKLCLTDQSLQQRTVCYTVTPFDLLERTITEKQAWSQAYAELAQHIFPKLTVKSLVQSMDAGDIKHAVSQKRGTVALFPNNTLMAPDLFKDEQAPSNAMLLPGVLEEFARILKCSIWQLVLCPALASCLCAGRCDSPHSMLALWDLTQGFCTGVQRLTTMPFMLASLGSSTTPNTFRIYSQLGEQFPVVSSLPTDERHTLVPYPASARQHRKMREAKKLVGFTVYVHLDHELGAVPTYPKCWECTSVPGPGFKLLTCGKCKYARYCSAQCQKANWPVHKAFCSEYAAQNRKGR</sequence>
<evidence type="ECO:0000256" key="8">
    <source>
        <dbReference type="ARBA" id="ARBA00023136"/>
    </source>
</evidence>
<dbReference type="InterPro" id="IPR042127">
    <property type="entry name" value="TMEM45"/>
</dbReference>
<dbReference type="PROSITE" id="PS50865">
    <property type="entry name" value="ZF_MYND_2"/>
    <property type="match status" value="1"/>
</dbReference>
<dbReference type="Pfam" id="PF04819">
    <property type="entry name" value="DUF716"/>
    <property type="match status" value="1"/>
</dbReference>
<feature type="transmembrane region" description="Helical" evidence="10">
    <location>
        <begin position="131"/>
        <end position="153"/>
    </location>
</feature>
<evidence type="ECO:0000256" key="9">
    <source>
        <dbReference type="PROSITE-ProRule" id="PRU00134"/>
    </source>
</evidence>
<dbReference type="Gene3D" id="6.10.140.2220">
    <property type="match status" value="1"/>
</dbReference>